<accession>A0AAW1T8J3</accession>
<comment type="function">
    <text evidence="5">Nuclease required for the repair of DNA interstrand cross-links (ICL). Acts as a 5'-3' exonuclease that anchors at a cut end of DNA and cleaves DNA successively at every third nucleotide, allowing to excise an ICL from one strand through flanking incisions.</text>
</comment>
<dbReference type="AlphaFoldDB" id="A0AAW1T8J3"/>
<evidence type="ECO:0000259" key="9">
    <source>
        <dbReference type="Pfam" id="PF21170"/>
    </source>
</evidence>
<gene>
    <name evidence="11" type="ORF">WJX84_002977</name>
</gene>
<dbReference type="Pfam" id="PF21315">
    <property type="entry name" value="FAN1_HTH"/>
    <property type="match status" value="1"/>
</dbReference>
<comment type="cofactor">
    <cofactor evidence="5">
        <name>Mg(2+)</name>
        <dbReference type="ChEBI" id="CHEBI:18420"/>
    </cofactor>
    <cofactor evidence="5">
        <name>Mn(2+)</name>
        <dbReference type="ChEBI" id="CHEBI:29035"/>
    </cofactor>
</comment>
<dbReference type="EC" id="3.1.4.1" evidence="5"/>
<keyword evidence="12" id="KW-1185">Reference proteome</keyword>
<evidence type="ECO:0000313" key="11">
    <source>
        <dbReference type="EMBL" id="KAK9865372.1"/>
    </source>
</evidence>
<dbReference type="InterPro" id="IPR049125">
    <property type="entry name" value="FAN1-like_WH"/>
</dbReference>
<evidence type="ECO:0000256" key="3">
    <source>
        <dbReference type="ARBA" id="ARBA00022801"/>
    </source>
</evidence>
<dbReference type="EMBL" id="JALJOV010000255">
    <property type="protein sequence ID" value="KAK9865372.1"/>
    <property type="molecule type" value="Genomic_DNA"/>
</dbReference>
<dbReference type="InterPro" id="IPR033315">
    <property type="entry name" value="Fan1-like"/>
</dbReference>
<evidence type="ECO:0000256" key="6">
    <source>
        <dbReference type="SAM" id="MobiDB-lite"/>
    </source>
</evidence>
<evidence type="ECO:0000256" key="5">
    <source>
        <dbReference type="RuleBase" id="RU365033"/>
    </source>
</evidence>
<protein>
    <recommendedName>
        <fullName evidence="5">Fanconi-associated nuclease</fullName>
        <ecNumber evidence="5">3.1.4.1</ecNumber>
    </recommendedName>
</protein>
<evidence type="ECO:0000259" key="10">
    <source>
        <dbReference type="Pfam" id="PF21315"/>
    </source>
</evidence>
<keyword evidence="5" id="KW-0464">Manganese</keyword>
<keyword evidence="4 5" id="KW-0460">Magnesium</keyword>
<keyword evidence="5" id="KW-0234">DNA repair</keyword>
<dbReference type="Gene3D" id="3.30.70.2330">
    <property type="match status" value="1"/>
</dbReference>
<feature type="region of interest" description="Disordered" evidence="6">
    <location>
        <begin position="1"/>
        <end position="26"/>
    </location>
</feature>
<dbReference type="GO" id="GO:0004528">
    <property type="term" value="F:phosphodiesterase I activity"/>
    <property type="evidence" value="ECO:0007669"/>
    <property type="project" value="UniProtKB-EC"/>
</dbReference>
<evidence type="ECO:0000256" key="4">
    <source>
        <dbReference type="ARBA" id="ARBA00022842"/>
    </source>
</evidence>
<keyword evidence="2 5" id="KW-0479">Metal-binding</keyword>
<comment type="catalytic activity">
    <reaction evidence="5">
        <text>Hydrolytically removes 5'-nucleotides successively from the 3'-hydroxy termini of 3'-hydroxy-terminated oligonucleotides.</text>
        <dbReference type="EC" id="3.1.4.1"/>
    </reaction>
</comment>
<dbReference type="GO" id="GO:0036297">
    <property type="term" value="P:interstrand cross-link repair"/>
    <property type="evidence" value="ECO:0007669"/>
    <property type="project" value="InterPro"/>
</dbReference>
<keyword evidence="5" id="KW-0227">DNA damage</keyword>
<dbReference type="PANTHER" id="PTHR15749:SF4">
    <property type="entry name" value="FANCONI-ASSOCIATED NUCLEASE 1"/>
    <property type="match status" value="1"/>
</dbReference>
<evidence type="ECO:0000259" key="7">
    <source>
        <dbReference type="Pfam" id="PF08774"/>
    </source>
</evidence>
<dbReference type="PANTHER" id="PTHR15749">
    <property type="entry name" value="FANCONI-ASSOCIATED NUCLEASE 1"/>
    <property type="match status" value="1"/>
</dbReference>
<keyword evidence="3 5" id="KW-0378">Hydrolase</keyword>
<evidence type="ECO:0000256" key="2">
    <source>
        <dbReference type="ARBA" id="ARBA00022723"/>
    </source>
</evidence>
<evidence type="ECO:0000256" key="1">
    <source>
        <dbReference type="ARBA" id="ARBA00022722"/>
    </source>
</evidence>
<comment type="subcellular location">
    <subcellularLocation>
        <location evidence="5">Nucleus</location>
    </subcellularLocation>
</comment>
<feature type="domain" description="VRR-NUC" evidence="7">
    <location>
        <begin position="644"/>
        <end position="705"/>
    </location>
</feature>
<feature type="domain" description="Fanconi-associated nuclease 1-like winged-helix" evidence="10">
    <location>
        <begin position="180"/>
        <end position="254"/>
    </location>
</feature>
<feature type="domain" description="HIRAN" evidence="8">
    <location>
        <begin position="47"/>
        <end position="118"/>
    </location>
</feature>
<organism evidence="11 12">
    <name type="scientific">Apatococcus fuscideae</name>
    <dbReference type="NCBI Taxonomy" id="2026836"/>
    <lineage>
        <taxon>Eukaryota</taxon>
        <taxon>Viridiplantae</taxon>
        <taxon>Chlorophyta</taxon>
        <taxon>core chlorophytes</taxon>
        <taxon>Trebouxiophyceae</taxon>
        <taxon>Chlorellales</taxon>
        <taxon>Chlorellaceae</taxon>
        <taxon>Apatococcus</taxon>
    </lineage>
</organism>
<evidence type="ECO:0000259" key="8">
    <source>
        <dbReference type="Pfam" id="PF08797"/>
    </source>
</evidence>
<dbReference type="GO" id="GO:0008270">
    <property type="term" value="F:zinc ion binding"/>
    <property type="evidence" value="ECO:0007669"/>
    <property type="project" value="InterPro"/>
</dbReference>
<dbReference type="GO" id="GO:0008409">
    <property type="term" value="F:5'-3' exonuclease activity"/>
    <property type="evidence" value="ECO:0007669"/>
    <property type="project" value="TreeGrafter"/>
</dbReference>
<comment type="similarity">
    <text evidence="5">Belongs to the FAN1 family.</text>
</comment>
<dbReference type="InterPro" id="IPR049126">
    <property type="entry name" value="FAN1-like_TPR"/>
</dbReference>
<dbReference type="InterPro" id="IPR014883">
    <property type="entry name" value="VRR_NUC"/>
</dbReference>
<dbReference type="GO" id="GO:0017108">
    <property type="term" value="F:5'-flap endonuclease activity"/>
    <property type="evidence" value="ECO:0007669"/>
    <property type="project" value="TreeGrafter"/>
</dbReference>
<sequence length="728" mass="78801">MECEDAPATPPSTDATSPGGMTSPFKKLAQRVPAGDEAAEKADALITFKAHVTARRYVPPAVIEPGLTAYVRHEPTNAKDQNALQVVSHSSQATLGYLPGPLAALLAPLIIPGVVRLHCTFLEAPRTATSPVPIQLQVINTVPPGHDLQELQNVLIKAAAAGESLLQRAGSGTGEALRANFLLVAEMVEREDGHLLRKPEHTFLTSFQGLPSPAQALFLRLFQRRGPWFQARTFSYSEVEDSAAAVQLLVDAGLARTEACSSSEARSQIAETLKALEMQVLVAKLGLLPAGAKSSSKGQLADLLLPQLLNTTSSEAWTAVLDMTGPCVALEPAACEVVRRINRLFFLNEGQGLSHVQVADMGILKYPPYKVWKTRPVFPDRAGLDAYELALQHAGRLDQALEVGDLAAAETALQPARAALAAGMHKAPAGGASEPTEAAERGSSMPFLMRYTAGWIYAAMATAGVSLLEKQRRYEAAAVELRQLLGGVCCPGRRGEWWVRLSLDIEHLNRPEESLEVAETALADEWVKHGERIALQRRVLRLGKPPRRWKRPSWAESALWEPPETCITGKLLAGGLGLKSRFVGGDGQECTVEALALQYYASEEGGSWQGIHSENGIWSTLFGLLMWDVLYMPIPDVFRTAFQTEHRGIMCCGVNWDRHSVEDLSIIASCIGGSGLAAVCQLLAEDHSGWSGGMPDLLLWKPDQMVAKLAEGRMKVTNTAASWHLMQK</sequence>
<dbReference type="InterPro" id="IPR049132">
    <property type="entry name" value="FAN1-like_euk"/>
</dbReference>
<dbReference type="Pfam" id="PF21170">
    <property type="entry name" value="FAN1_TPR"/>
    <property type="match status" value="1"/>
</dbReference>
<dbReference type="GO" id="GO:0005634">
    <property type="term" value="C:nucleus"/>
    <property type="evidence" value="ECO:0007669"/>
    <property type="project" value="UniProtKB-SubCell"/>
</dbReference>
<reference evidence="11 12" key="1">
    <citation type="journal article" date="2024" name="Nat. Commun.">
        <title>Phylogenomics reveals the evolutionary origins of lichenization in chlorophyte algae.</title>
        <authorList>
            <person name="Puginier C."/>
            <person name="Libourel C."/>
            <person name="Otte J."/>
            <person name="Skaloud P."/>
            <person name="Haon M."/>
            <person name="Grisel S."/>
            <person name="Petersen M."/>
            <person name="Berrin J.G."/>
            <person name="Delaux P.M."/>
            <person name="Dal Grande F."/>
            <person name="Keller J."/>
        </authorList>
    </citation>
    <scope>NUCLEOTIDE SEQUENCE [LARGE SCALE GENOMIC DNA]</scope>
    <source>
        <strain evidence="11 12">SAG 2523</strain>
    </source>
</reference>
<dbReference type="InterPro" id="IPR014905">
    <property type="entry name" value="HIRAN"/>
</dbReference>
<comment type="caution">
    <text evidence="11">The sequence shown here is derived from an EMBL/GenBank/DDBJ whole genome shotgun (WGS) entry which is preliminary data.</text>
</comment>
<keyword evidence="5" id="KW-0539">Nucleus</keyword>
<keyword evidence="1 5" id="KW-0540">Nuclease</keyword>
<dbReference type="GO" id="GO:0016818">
    <property type="term" value="F:hydrolase activity, acting on acid anhydrides, in phosphorus-containing anhydrides"/>
    <property type="evidence" value="ECO:0007669"/>
    <property type="project" value="InterPro"/>
</dbReference>
<dbReference type="Proteomes" id="UP001485043">
    <property type="component" value="Unassembled WGS sequence"/>
</dbReference>
<dbReference type="CDD" id="cd22326">
    <property type="entry name" value="FAN1-like"/>
    <property type="match status" value="1"/>
</dbReference>
<dbReference type="GO" id="GO:0070336">
    <property type="term" value="F:flap-structured DNA binding"/>
    <property type="evidence" value="ECO:0007669"/>
    <property type="project" value="TreeGrafter"/>
</dbReference>
<dbReference type="Pfam" id="PF08797">
    <property type="entry name" value="HIRAN"/>
    <property type="match status" value="1"/>
</dbReference>
<evidence type="ECO:0000313" key="12">
    <source>
        <dbReference type="Proteomes" id="UP001485043"/>
    </source>
</evidence>
<name>A0AAW1T8J3_9CHLO</name>
<proteinExistence type="inferred from homology"/>
<dbReference type="Pfam" id="PF08774">
    <property type="entry name" value="VRR_NUC"/>
    <property type="match status" value="1"/>
</dbReference>
<feature type="domain" description="Fanconi-associated nuclease 1-like TPR" evidence="9">
    <location>
        <begin position="446"/>
        <end position="542"/>
    </location>
</feature>